<reference evidence="2 3" key="1">
    <citation type="submission" date="2014-04" db="EMBL/GenBank/DDBJ databases">
        <authorList>
            <consortium name="DOE Joint Genome Institute"/>
            <person name="Kuo A."/>
            <person name="Zuccaro A."/>
            <person name="Kohler A."/>
            <person name="Nagy L.G."/>
            <person name="Floudas D."/>
            <person name="Copeland A."/>
            <person name="Barry K.W."/>
            <person name="Cichocki N."/>
            <person name="Veneault-Fourrey C."/>
            <person name="LaButti K."/>
            <person name="Lindquist E.A."/>
            <person name="Lipzen A."/>
            <person name="Lundell T."/>
            <person name="Morin E."/>
            <person name="Murat C."/>
            <person name="Sun H."/>
            <person name="Tunlid A."/>
            <person name="Henrissat B."/>
            <person name="Grigoriev I.V."/>
            <person name="Hibbett D.S."/>
            <person name="Martin F."/>
            <person name="Nordberg H.P."/>
            <person name="Cantor M.N."/>
            <person name="Hua S.X."/>
        </authorList>
    </citation>
    <scope>NUCLEOTIDE SEQUENCE [LARGE SCALE GENOMIC DNA]</scope>
    <source>
        <strain evidence="2 3">MAFF 305830</strain>
    </source>
</reference>
<dbReference type="EMBL" id="KN824301">
    <property type="protein sequence ID" value="KIM27108.1"/>
    <property type="molecule type" value="Genomic_DNA"/>
</dbReference>
<proteinExistence type="predicted"/>
<dbReference type="HOGENOM" id="CLU_2005327_0_0_1"/>
<gene>
    <name evidence="1" type="ORF">M408DRAFT_146361</name>
    <name evidence="2" type="ORF">M408DRAFT_173600</name>
</gene>
<accession>A0A0C2WLD5</accession>
<evidence type="ECO:0000313" key="1">
    <source>
        <dbReference type="EMBL" id="KIM20174.1"/>
    </source>
</evidence>
<reference evidence="2" key="3">
    <citation type="submission" date="2015-02" db="EMBL/GenBank/DDBJ databases">
        <title>Evolutionary Origins and Diversification of the Mycorrhizal Mutualists.</title>
        <authorList>
            <consortium name="DOE Joint Genome Institute"/>
            <consortium name="Mycorrhizal Genomics Consortium"/>
            <person name="Kohler A."/>
            <person name="Kuo A."/>
            <person name="Nagy L.G."/>
            <person name="Floudas D."/>
            <person name="Copeland A."/>
            <person name="Barry K.W."/>
            <person name="Cichocki N."/>
            <person name="Veneault-Fourrey C."/>
            <person name="LaButti K."/>
            <person name="Lindquist E.A."/>
            <person name="Lipzen A."/>
            <person name="Lundell T."/>
            <person name="Morin E."/>
            <person name="Murat C."/>
            <person name="Riley R."/>
            <person name="Ohm R."/>
            <person name="Sun H."/>
            <person name="Tunlid A."/>
            <person name="Henrissat B."/>
            <person name="Grigoriev I.V."/>
            <person name="Hibbett D.S."/>
            <person name="Martin F."/>
        </authorList>
    </citation>
    <scope>NUCLEOTIDE SEQUENCE</scope>
    <source>
        <strain evidence="2">MAFF 305830</strain>
    </source>
</reference>
<evidence type="ECO:0000313" key="3">
    <source>
        <dbReference type="Proteomes" id="UP000054097"/>
    </source>
</evidence>
<dbReference type="Proteomes" id="UP000054097">
    <property type="component" value="Unassembled WGS sequence"/>
</dbReference>
<sequence length="124" mass="14491">MVSSLLYHVNPQLATPIRLFRTRIENIACMILKARTELMVEVNIHNSTGVLISGNSMIHYEQIIAFGNVKVPELTFTCVSTIEIFGHIGERIVFNSVTVRYRRRFQKLRYSFHRGRIRVHCCRR</sequence>
<organism evidence="2 3">
    <name type="scientific">Serendipita vermifera MAFF 305830</name>
    <dbReference type="NCBI Taxonomy" id="933852"/>
    <lineage>
        <taxon>Eukaryota</taxon>
        <taxon>Fungi</taxon>
        <taxon>Dikarya</taxon>
        <taxon>Basidiomycota</taxon>
        <taxon>Agaricomycotina</taxon>
        <taxon>Agaricomycetes</taxon>
        <taxon>Sebacinales</taxon>
        <taxon>Serendipitaceae</taxon>
        <taxon>Serendipita</taxon>
    </lineage>
</organism>
<keyword evidence="3" id="KW-1185">Reference proteome</keyword>
<dbReference type="AlphaFoldDB" id="A0A0C2WLD5"/>
<evidence type="ECO:0000313" key="2">
    <source>
        <dbReference type="EMBL" id="KIM27108.1"/>
    </source>
</evidence>
<dbReference type="EMBL" id="KN824465">
    <property type="protein sequence ID" value="KIM20174.1"/>
    <property type="molecule type" value="Genomic_DNA"/>
</dbReference>
<reference evidence="3" key="2">
    <citation type="submission" date="2015-01" db="EMBL/GenBank/DDBJ databases">
        <title>Evolutionary Origins and Diversification of the Mycorrhizal Mutualists.</title>
        <authorList>
            <consortium name="DOE Joint Genome Institute"/>
            <consortium name="Mycorrhizal Genomics Consortium"/>
            <person name="Kohler A."/>
            <person name="Kuo A."/>
            <person name="Nagy L.G."/>
            <person name="Floudas D."/>
            <person name="Copeland A."/>
            <person name="Barry K.W."/>
            <person name="Cichocki N."/>
            <person name="Veneault-Fourrey C."/>
            <person name="LaButti K."/>
            <person name="Lindquist E.A."/>
            <person name="Lipzen A."/>
            <person name="Lundell T."/>
            <person name="Morin E."/>
            <person name="Murat C."/>
            <person name="Riley R."/>
            <person name="Ohm R."/>
            <person name="Sun H."/>
            <person name="Tunlid A."/>
            <person name="Henrissat B."/>
            <person name="Grigoriev I.V."/>
            <person name="Hibbett D.S."/>
            <person name="Martin F."/>
        </authorList>
    </citation>
    <scope>NUCLEOTIDE SEQUENCE [LARGE SCALE GENOMIC DNA]</scope>
    <source>
        <strain evidence="1 3">MAFF 305830</strain>
    </source>
</reference>
<protein>
    <submittedName>
        <fullName evidence="2">Uncharacterized protein</fullName>
    </submittedName>
</protein>
<name>A0A0C2WLD5_SERVB</name>